<accession>A0A5J4UE74</accession>
<evidence type="ECO:0000313" key="2">
    <source>
        <dbReference type="Proteomes" id="UP000324800"/>
    </source>
</evidence>
<reference evidence="1 2" key="1">
    <citation type="submission" date="2019-03" db="EMBL/GenBank/DDBJ databases">
        <title>Single cell metagenomics reveals metabolic interactions within the superorganism composed of flagellate Streblomastix strix and complex community of Bacteroidetes bacteria on its surface.</title>
        <authorList>
            <person name="Treitli S.C."/>
            <person name="Kolisko M."/>
            <person name="Husnik F."/>
            <person name="Keeling P."/>
            <person name="Hampl V."/>
        </authorList>
    </citation>
    <scope>NUCLEOTIDE SEQUENCE [LARGE SCALE GENOMIC DNA]</scope>
    <source>
        <strain evidence="1">ST1C</strain>
    </source>
</reference>
<name>A0A5J4UE74_9EUKA</name>
<dbReference type="EMBL" id="SNRW01017388">
    <property type="protein sequence ID" value="KAA6368403.1"/>
    <property type="molecule type" value="Genomic_DNA"/>
</dbReference>
<dbReference type="Proteomes" id="UP000324800">
    <property type="component" value="Unassembled WGS sequence"/>
</dbReference>
<dbReference type="AlphaFoldDB" id="A0A5J4UE74"/>
<protein>
    <recommendedName>
        <fullName evidence="3">DDE-1 domain-containing protein</fullName>
    </recommendedName>
</protein>
<organism evidence="1 2">
    <name type="scientific">Streblomastix strix</name>
    <dbReference type="NCBI Taxonomy" id="222440"/>
    <lineage>
        <taxon>Eukaryota</taxon>
        <taxon>Metamonada</taxon>
        <taxon>Preaxostyla</taxon>
        <taxon>Oxymonadida</taxon>
        <taxon>Streblomastigidae</taxon>
        <taxon>Streblomastix</taxon>
    </lineage>
</organism>
<gene>
    <name evidence="1" type="ORF">EZS28_036070</name>
</gene>
<proteinExistence type="predicted"/>
<evidence type="ECO:0000313" key="1">
    <source>
        <dbReference type="EMBL" id="KAA6368403.1"/>
    </source>
</evidence>
<evidence type="ECO:0008006" key="3">
    <source>
        <dbReference type="Google" id="ProtNLM"/>
    </source>
</evidence>
<comment type="caution">
    <text evidence="1">The sequence shown here is derived from an EMBL/GenBank/DDBJ whole genome shotgun (WGS) entry which is preliminary data.</text>
</comment>
<sequence length="468" mass="53082">MSSAEFEELIKIHLPDHPGDYKTVMDRSGFQYKNIIAAIKDICLGIEYCYGTSYGAKPYLTKSRKLEVETKIIEIQSSGPAPSFDEVKTIVRDEMSAQQINAYNIAKQLSCAPVIKFFGEPAPEPSDDYVRRLLQDLEMHLVRPSGLTSDQFESATQSNILYWFNTLFTEKFVKQFGVNYFYNMDELGLDLDSSVKLIRISDNNRAIGVTEDTMQGHISMAVTVGPGAFTPPPVFILSKECKLPEKVKEMWSEGSIDIIQNDSGYQTLDTYDEYADCFIEFINGLRFTQRLNPFAPVCLAVDSHSSRGSASANRKFKQHNIISITFPPFLTFCMQPADVGINHSLLANFRKNLHAIRRQYELAKRTTALTQEEKVVAMVSAGRDAHQSSTTRIARENTFRGTGLFPRSPETLFLNKYIQNDSLQPKHPTGRPQKRKTVAGKILTSDETLGWLNERAERRRVRLLRKKK</sequence>